<keyword evidence="2" id="KW-1185">Reference proteome</keyword>
<organism evidence="1 2">
    <name type="scientific">Novipirellula herctigrandis</name>
    <dbReference type="NCBI Taxonomy" id="2527986"/>
    <lineage>
        <taxon>Bacteria</taxon>
        <taxon>Pseudomonadati</taxon>
        <taxon>Planctomycetota</taxon>
        <taxon>Planctomycetia</taxon>
        <taxon>Pirellulales</taxon>
        <taxon>Pirellulaceae</taxon>
        <taxon>Novipirellula</taxon>
    </lineage>
</organism>
<dbReference type="Proteomes" id="UP000315010">
    <property type="component" value="Unassembled WGS sequence"/>
</dbReference>
<dbReference type="AlphaFoldDB" id="A0A5C5Z461"/>
<evidence type="ECO:0000313" key="1">
    <source>
        <dbReference type="EMBL" id="TWT81995.1"/>
    </source>
</evidence>
<accession>A0A5C5Z461</accession>
<reference evidence="1 2" key="1">
    <citation type="submission" date="2019-02" db="EMBL/GenBank/DDBJ databases">
        <title>Deep-cultivation of Planctomycetes and their phenomic and genomic characterization uncovers novel biology.</title>
        <authorList>
            <person name="Wiegand S."/>
            <person name="Jogler M."/>
            <person name="Boedeker C."/>
            <person name="Pinto D."/>
            <person name="Vollmers J."/>
            <person name="Rivas-Marin E."/>
            <person name="Kohn T."/>
            <person name="Peeters S.H."/>
            <person name="Heuer A."/>
            <person name="Rast P."/>
            <person name="Oberbeckmann S."/>
            <person name="Bunk B."/>
            <person name="Jeske O."/>
            <person name="Meyerdierks A."/>
            <person name="Storesund J.E."/>
            <person name="Kallscheuer N."/>
            <person name="Luecker S."/>
            <person name="Lage O.M."/>
            <person name="Pohl T."/>
            <person name="Merkel B.J."/>
            <person name="Hornburger P."/>
            <person name="Mueller R.-W."/>
            <person name="Bruemmer F."/>
            <person name="Labrenz M."/>
            <person name="Spormann A.M."/>
            <person name="Op Den Camp H."/>
            <person name="Overmann J."/>
            <person name="Amann R."/>
            <person name="Jetten M.S.M."/>
            <person name="Mascher T."/>
            <person name="Medema M.H."/>
            <person name="Devos D.P."/>
            <person name="Kaster A.-K."/>
            <person name="Ovreas L."/>
            <person name="Rohde M."/>
            <person name="Galperin M.Y."/>
            <person name="Jogler C."/>
        </authorList>
    </citation>
    <scope>NUCLEOTIDE SEQUENCE [LARGE SCALE GENOMIC DNA]</scope>
    <source>
        <strain evidence="1 2">CA13</strain>
    </source>
</reference>
<dbReference type="OrthoDB" id="215671at2"/>
<dbReference type="RefSeq" id="WP_146398226.1">
    <property type="nucleotide sequence ID" value="NZ_SJPJ01000001.1"/>
</dbReference>
<comment type="caution">
    <text evidence="1">The sequence shown here is derived from an EMBL/GenBank/DDBJ whole genome shotgun (WGS) entry which is preliminary data.</text>
</comment>
<dbReference type="EMBL" id="SJPJ01000001">
    <property type="protein sequence ID" value="TWT81995.1"/>
    <property type="molecule type" value="Genomic_DNA"/>
</dbReference>
<sequence length="99" mass="11106">MSRKSWMDEQGETTLIDDYASQSTSFIDAMADGKIDESEVQSQEAKLVALMKKIEPTLDDKQHAEITELLCEMSVYSVMQLLHTAYQARMSQGVSGLKL</sequence>
<proteinExistence type="predicted"/>
<evidence type="ECO:0000313" key="2">
    <source>
        <dbReference type="Proteomes" id="UP000315010"/>
    </source>
</evidence>
<gene>
    <name evidence="1" type="ORF">CA13_34500</name>
</gene>
<protein>
    <submittedName>
        <fullName evidence="1">Uncharacterized protein</fullName>
    </submittedName>
</protein>
<name>A0A5C5Z461_9BACT</name>